<organism evidence="2 3">
    <name type="scientific">Pandoravirus salinus</name>
    <dbReference type="NCBI Taxonomy" id="1349410"/>
    <lineage>
        <taxon>Viruses</taxon>
        <taxon>Pandoravirus</taxon>
    </lineage>
</organism>
<feature type="region of interest" description="Disordered" evidence="1">
    <location>
        <begin position="1"/>
        <end position="24"/>
    </location>
</feature>
<evidence type="ECO:0000313" key="2">
    <source>
        <dbReference type="EMBL" id="AGO85301.2"/>
    </source>
</evidence>
<name>S4W0I7_9VIRU</name>
<feature type="compositionally biased region" description="Acidic residues" evidence="1">
    <location>
        <begin position="367"/>
        <end position="381"/>
    </location>
</feature>
<reference evidence="2 3" key="1">
    <citation type="journal article" date="2013" name="Science">
        <title>Pandoraviruses: amoeba viruses with genomes up to 2.5 Mb reaching that of parasitic eukaryotes.</title>
        <authorList>
            <person name="Philippe N."/>
            <person name="Legendre M."/>
            <person name="Doutre G."/>
            <person name="Coute Y."/>
            <person name="Poirot O."/>
            <person name="Lescot M."/>
            <person name="Arslan D."/>
            <person name="Seltzer V."/>
            <person name="Bertaux L."/>
            <person name="Bruley C."/>
            <person name="Garin J."/>
            <person name="Claverie J.M."/>
            <person name="Abergel C."/>
        </authorList>
    </citation>
    <scope>NUCLEOTIDE SEQUENCE [LARGE SCALE GENOMIC DNA]</scope>
</reference>
<proteinExistence type="predicted"/>
<feature type="region of interest" description="Disordered" evidence="1">
    <location>
        <begin position="351"/>
        <end position="383"/>
    </location>
</feature>
<dbReference type="RefSeq" id="YP_008438375.2">
    <property type="nucleotide sequence ID" value="NC_022098.1"/>
</dbReference>
<keyword evidence="3" id="KW-1185">Reference proteome</keyword>
<dbReference type="GeneID" id="16607088"/>
<dbReference type="Proteomes" id="UP000204584">
    <property type="component" value="Segment"/>
</dbReference>
<feature type="compositionally biased region" description="Basic and acidic residues" evidence="1">
    <location>
        <begin position="99"/>
        <end position="117"/>
    </location>
</feature>
<evidence type="ECO:0000313" key="3">
    <source>
        <dbReference type="Proteomes" id="UP000204584"/>
    </source>
</evidence>
<feature type="region of interest" description="Disordered" evidence="1">
    <location>
        <begin position="99"/>
        <end position="157"/>
    </location>
</feature>
<sequence>MIEPTTPEAAHERGDGKPASPTAAMPRVAAAAALLAKEIARHVAAIPKKQTAEGRRLHAAAADAALLRRCASTAAHPASTWAPVVDAFVAWLARDRTDEKSDVPVFSRERNGDASKDDLDDDHDNSDDNRNTHDDDNDDDDNVLVSDDGGGWADHPNNAASTASNFLRPLARMDIGIYAITTHPENAHLIGCCTKTPPLIEADCAYGDWRFVAAMERDVDCTGGILFIERAVHAPTGTSIDARCDLRCQNTSRRTRALLFAFLKSGQTSLSAFLQDVFAPFDRVIDVLHARGWDTRGKRFVWSDVHSAISEQRVACTRNDGIVVHLFYWSSTIVASGVEYGPVVNVVAPPASAYGPDPGPEVAPQDSDNDDDDDREADDDRDWLVDGGHIAPSVLAARWGDRPHGCPALLLDPVHGTDDDLVACINAVADQIARRHGLASGDDAMAARAYGHSHLNGWTCQAALDKVLNTGTRSWRLAMRHESIVSGERCIDPDRGLYANWMVVCDMLPVGNSTDGTVRTTGLPFVRFQGHLLGVDERAASGPVQQAHVVVILCEAQEPPTYAMQQRAMPPADGERSRIATMLHALTSNSNAPKARVASDAALHPISAYYRRRCVDSRDGLRMLTVLHEASSTPPANDSDAASTFIAAVEWLMAEFETCAQTFGADASDTRPAPSGWTLEFEW</sequence>
<dbReference type="EMBL" id="KC977571">
    <property type="protein sequence ID" value="AGO85301.2"/>
    <property type="molecule type" value="Genomic_DNA"/>
</dbReference>
<accession>S4W0I7</accession>
<dbReference type="KEGG" id="vg:16607088"/>
<evidence type="ECO:0000256" key="1">
    <source>
        <dbReference type="SAM" id="MobiDB-lite"/>
    </source>
</evidence>
<protein>
    <submittedName>
        <fullName evidence="2">Uncharacterized protein</fullName>
    </submittedName>
</protein>
<gene>
    <name evidence="2" type="ORF">psal_cds_1085</name>
</gene>